<gene>
    <name evidence="4" type="ORF">Plil01_000267600</name>
</gene>
<comment type="caution">
    <text evidence="4">The sequence shown here is derived from an EMBL/GenBank/DDBJ whole genome shotgun (WGS) entry which is preliminary data.</text>
</comment>
<accession>A0A9W6THJ9</accession>
<dbReference type="GO" id="GO:0030041">
    <property type="term" value="P:actin filament polymerization"/>
    <property type="evidence" value="ECO:0007669"/>
    <property type="project" value="TreeGrafter"/>
</dbReference>
<dbReference type="PANTHER" id="PTHR13015">
    <property type="entry name" value="PROTEIN AD-016-RELATED"/>
    <property type="match status" value="1"/>
</dbReference>
<comment type="similarity">
    <text evidence="1">Belongs to the CCDC53 family.</text>
</comment>
<dbReference type="InterPro" id="IPR019309">
    <property type="entry name" value="WASHC3"/>
</dbReference>
<keyword evidence="2" id="KW-0175">Coiled coil</keyword>
<proteinExistence type="inferred from homology"/>
<dbReference type="Proteomes" id="UP001165083">
    <property type="component" value="Unassembled WGS sequence"/>
</dbReference>
<dbReference type="OrthoDB" id="268027at2759"/>
<dbReference type="GO" id="GO:0071203">
    <property type="term" value="C:WASH complex"/>
    <property type="evidence" value="ECO:0007669"/>
    <property type="project" value="InterPro"/>
</dbReference>
<dbReference type="GO" id="GO:0006887">
    <property type="term" value="P:exocytosis"/>
    <property type="evidence" value="ECO:0007669"/>
    <property type="project" value="TreeGrafter"/>
</dbReference>
<evidence type="ECO:0000313" key="5">
    <source>
        <dbReference type="Proteomes" id="UP001165083"/>
    </source>
</evidence>
<name>A0A9W6THJ9_9STRA</name>
<dbReference type="Pfam" id="PF10152">
    <property type="entry name" value="CCDC53"/>
    <property type="match status" value="1"/>
</dbReference>
<evidence type="ECO:0000256" key="2">
    <source>
        <dbReference type="SAM" id="Coils"/>
    </source>
</evidence>
<reference evidence="4" key="1">
    <citation type="submission" date="2023-04" db="EMBL/GenBank/DDBJ databases">
        <title>Phytophthora lilii NBRC 32176.</title>
        <authorList>
            <person name="Ichikawa N."/>
            <person name="Sato H."/>
            <person name="Tonouchi N."/>
        </authorList>
    </citation>
    <scope>NUCLEOTIDE SEQUENCE</scope>
    <source>
        <strain evidence="4">NBRC 32176</strain>
    </source>
</reference>
<evidence type="ECO:0000256" key="1">
    <source>
        <dbReference type="ARBA" id="ARBA00006290"/>
    </source>
</evidence>
<dbReference type="EMBL" id="BSXW01000096">
    <property type="protein sequence ID" value="GMF12015.1"/>
    <property type="molecule type" value="Genomic_DNA"/>
</dbReference>
<dbReference type="AlphaFoldDB" id="A0A9W6THJ9"/>
<evidence type="ECO:0000256" key="3">
    <source>
        <dbReference type="SAM" id="MobiDB-lite"/>
    </source>
</evidence>
<dbReference type="PANTHER" id="PTHR13015:SF0">
    <property type="entry name" value="WASH COMPLEX SUBUNIT 3"/>
    <property type="match status" value="1"/>
</dbReference>
<keyword evidence="5" id="KW-1185">Reference proteome</keyword>
<sequence>MEKEAAQEEEEEEESDEDDESDSESEDVAHAPIAAARGGVAVPGLTPNQIKKLLDLAGRADAVTTSSSIDKLQKQIAQLMADKKSGGATRERGASGASLKEIKALQRKLSELEKKTQRVAYAPQVGGMATTSIYTALLVKDDPDFKKYFKLKDLDMPIEQIKAKMEADGVSPSLLDTPDAVSPNDPGVSWRVQVVWFAQ</sequence>
<feature type="coiled-coil region" evidence="2">
    <location>
        <begin position="95"/>
        <end position="122"/>
    </location>
</feature>
<protein>
    <submittedName>
        <fullName evidence="4">Unnamed protein product</fullName>
    </submittedName>
</protein>
<evidence type="ECO:0000313" key="4">
    <source>
        <dbReference type="EMBL" id="GMF12015.1"/>
    </source>
</evidence>
<feature type="compositionally biased region" description="Acidic residues" evidence="3">
    <location>
        <begin position="7"/>
        <end position="26"/>
    </location>
</feature>
<organism evidence="4 5">
    <name type="scientific">Phytophthora lilii</name>
    <dbReference type="NCBI Taxonomy" id="2077276"/>
    <lineage>
        <taxon>Eukaryota</taxon>
        <taxon>Sar</taxon>
        <taxon>Stramenopiles</taxon>
        <taxon>Oomycota</taxon>
        <taxon>Peronosporomycetes</taxon>
        <taxon>Peronosporales</taxon>
        <taxon>Peronosporaceae</taxon>
        <taxon>Phytophthora</taxon>
    </lineage>
</organism>
<feature type="region of interest" description="Disordered" evidence="3">
    <location>
        <begin position="1"/>
        <end position="45"/>
    </location>
</feature>